<evidence type="ECO:0000259" key="2">
    <source>
        <dbReference type="PROSITE" id="PS50943"/>
    </source>
</evidence>
<gene>
    <name evidence="3" type="ORF">A5869_000598</name>
</gene>
<dbReference type="PANTHER" id="PTHR46558">
    <property type="entry name" value="TRACRIPTIONAL REGULATORY PROTEIN-RELATED-RELATED"/>
    <property type="match status" value="1"/>
</dbReference>
<dbReference type="CDD" id="cd00093">
    <property type="entry name" value="HTH_XRE"/>
    <property type="match status" value="1"/>
</dbReference>
<dbReference type="Pfam" id="PF01381">
    <property type="entry name" value="HTH_3"/>
    <property type="match status" value="1"/>
</dbReference>
<dbReference type="RefSeq" id="WP_087662896.1">
    <property type="nucleotide sequence ID" value="NZ_NIBL01000001.1"/>
</dbReference>
<reference evidence="3 4" key="1">
    <citation type="submission" date="2017-05" db="EMBL/GenBank/DDBJ databases">
        <title>The Genome Sequence of Enterococcus faecium 2D5_DIV0622.</title>
        <authorList>
            <consortium name="The Broad Institute Genomics Platform"/>
            <consortium name="The Broad Institute Genomic Center for Infectious Diseases"/>
            <person name="Earl A."/>
            <person name="Manson A."/>
            <person name="Schwartman J."/>
            <person name="Gilmore M."/>
            <person name="Abouelleil A."/>
            <person name="Cao P."/>
            <person name="Chapman S."/>
            <person name="Cusick C."/>
            <person name="Shea T."/>
            <person name="Young S."/>
            <person name="Neafsey D."/>
            <person name="Nusbaum C."/>
            <person name="Birren B."/>
        </authorList>
    </citation>
    <scope>NUCLEOTIDE SEQUENCE [LARGE SCALE GENOMIC DNA]</scope>
    <source>
        <strain evidence="3 4">2D5_DIV0622</strain>
    </source>
</reference>
<dbReference type="AlphaFoldDB" id="A0A200I3N6"/>
<dbReference type="Gene3D" id="1.10.260.40">
    <property type="entry name" value="lambda repressor-like DNA-binding domains"/>
    <property type="match status" value="1"/>
</dbReference>
<name>A0A200I3N6_9ENTE</name>
<organism evidence="3 4">
    <name type="scientific">Enterococcus cecorum</name>
    <dbReference type="NCBI Taxonomy" id="44008"/>
    <lineage>
        <taxon>Bacteria</taxon>
        <taxon>Bacillati</taxon>
        <taxon>Bacillota</taxon>
        <taxon>Bacilli</taxon>
        <taxon>Lactobacillales</taxon>
        <taxon>Enterococcaceae</taxon>
        <taxon>Enterococcus</taxon>
    </lineage>
</organism>
<proteinExistence type="predicted"/>
<comment type="caution">
    <text evidence="3">The sequence shown here is derived from an EMBL/GenBank/DDBJ whole genome shotgun (WGS) entry which is preliminary data.</text>
</comment>
<dbReference type="Proteomes" id="UP000196503">
    <property type="component" value="Unassembled WGS sequence"/>
</dbReference>
<sequence>MNNRIAELRNKKGVSLKKLGEAIGIKDNTLSQYETGKRQPRDKKTWNKIAEYFGVSVAYVMGVSDFPSVITFEEMLEMLTNSKDELQKIITKQVNEIINLCLYDNDDDNRFYFFDIRTCSYAYRLLERLIYSQKIDFQIENEFEQYRYSKKKVIEEISHYILNEMVVKDNTKSWLFAKELDLINGNKDYYADSLKFIISIIEELSKHYPRLLAFMLEQKIGTCSNEINSFLKNKNYSGAPITNQGAYINKEAIISEIDYDDYVTIQHKFSEIIQFIDECLNK</sequence>
<dbReference type="EMBL" id="NIBL01000001">
    <property type="protein sequence ID" value="OUZ18950.1"/>
    <property type="molecule type" value="Genomic_DNA"/>
</dbReference>
<evidence type="ECO:0000313" key="4">
    <source>
        <dbReference type="Proteomes" id="UP000196503"/>
    </source>
</evidence>
<dbReference type="InterPro" id="IPR010982">
    <property type="entry name" value="Lambda_DNA-bd_dom_sf"/>
</dbReference>
<evidence type="ECO:0000313" key="3">
    <source>
        <dbReference type="EMBL" id="OUZ18950.1"/>
    </source>
</evidence>
<protein>
    <recommendedName>
        <fullName evidence="2">HTH cro/C1-type domain-containing protein</fullName>
    </recommendedName>
</protein>
<dbReference type="PANTHER" id="PTHR46558:SF11">
    <property type="entry name" value="HTH-TYPE TRANSCRIPTIONAL REGULATOR XRE"/>
    <property type="match status" value="1"/>
</dbReference>
<dbReference type="SMART" id="SM00530">
    <property type="entry name" value="HTH_XRE"/>
    <property type="match status" value="1"/>
</dbReference>
<accession>A0A200I3N6</accession>
<dbReference type="GO" id="GO:0003677">
    <property type="term" value="F:DNA binding"/>
    <property type="evidence" value="ECO:0007669"/>
    <property type="project" value="UniProtKB-KW"/>
</dbReference>
<evidence type="ECO:0000256" key="1">
    <source>
        <dbReference type="ARBA" id="ARBA00023125"/>
    </source>
</evidence>
<feature type="domain" description="HTH cro/C1-type" evidence="2">
    <location>
        <begin position="5"/>
        <end position="60"/>
    </location>
</feature>
<dbReference type="PROSITE" id="PS50943">
    <property type="entry name" value="HTH_CROC1"/>
    <property type="match status" value="1"/>
</dbReference>
<dbReference type="SUPFAM" id="SSF47413">
    <property type="entry name" value="lambda repressor-like DNA-binding domains"/>
    <property type="match status" value="1"/>
</dbReference>
<keyword evidence="1" id="KW-0238">DNA-binding</keyword>
<dbReference type="InterPro" id="IPR001387">
    <property type="entry name" value="Cro/C1-type_HTH"/>
</dbReference>